<dbReference type="RefSeq" id="WP_106588548.1">
    <property type="nucleotide sequence ID" value="NZ_PYAV01000006.1"/>
</dbReference>
<accession>A0A2P8HI27</accession>
<name>A0A2P8HI27_9BACI</name>
<feature type="domain" description="Cell wall hydrolase SleB" evidence="1">
    <location>
        <begin position="26"/>
        <end position="129"/>
    </location>
</feature>
<dbReference type="OrthoDB" id="1642705at2"/>
<dbReference type="Gene3D" id="1.10.10.2520">
    <property type="entry name" value="Cell wall hydrolase SleB, domain 1"/>
    <property type="match status" value="1"/>
</dbReference>
<gene>
    <name evidence="2" type="ORF">B0H94_106131</name>
</gene>
<dbReference type="EMBL" id="PYAV01000006">
    <property type="protein sequence ID" value="PSL45876.1"/>
    <property type="molecule type" value="Genomic_DNA"/>
</dbReference>
<proteinExistence type="predicted"/>
<dbReference type="InterPro" id="IPR042047">
    <property type="entry name" value="SleB_dom1"/>
</dbReference>
<dbReference type="Proteomes" id="UP000242310">
    <property type="component" value="Unassembled WGS sequence"/>
</dbReference>
<reference evidence="2 3" key="1">
    <citation type="submission" date="2018-03" db="EMBL/GenBank/DDBJ databases">
        <title>Genomic Encyclopedia of Type Strains, Phase III (KMG-III): the genomes of soil and plant-associated and newly described type strains.</title>
        <authorList>
            <person name="Whitman W."/>
        </authorList>
    </citation>
    <scope>NUCLEOTIDE SEQUENCE [LARGE SCALE GENOMIC DNA]</scope>
    <source>
        <strain evidence="2 3">CGMCC 1.07653</strain>
    </source>
</reference>
<evidence type="ECO:0000313" key="2">
    <source>
        <dbReference type="EMBL" id="PSL45876.1"/>
    </source>
</evidence>
<sequence length="140" mass="16254">MAVIKANNNDLRLIARLIRAEAEEDGNQGMLAAGTVMVNRVRFPCSDFEDIRTVEQMVFQTPAGFEATEKGYFYQRARDREINLARRLVRGERQSPATRSLWFFRPNGECPPDWFGQPFAGQFKSHCFYDPLYDECPEMY</sequence>
<evidence type="ECO:0000259" key="1">
    <source>
        <dbReference type="Pfam" id="PF07486"/>
    </source>
</evidence>
<comment type="caution">
    <text evidence="2">The sequence shown here is derived from an EMBL/GenBank/DDBJ whole genome shotgun (WGS) entry which is preliminary data.</text>
</comment>
<dbReference type="AlphaFoldDB" id="A0A2P8HI27"/>
<evidence type="ECO:0000313" key="3">
    <source>
        <dbReference type="Proteomes" id="UP000242310"/>
    </source>
</evidence>
<protein>
    <submittedName>
        <fullName evidence="2">N-acetylmuramoyl-L-alanine amidase</fullName>
    </submittedName>
</protein>
<dbReference type="Pfam" id="PF07486">
    <property type="entry name" value="Hydrolase_2"/>
    <property type="match status" value="1"/>
</dbReference>
<dbReference type="InterPro" id="IPR011105">
    <property type="entry name" value="Cell_wall_hydrolase_SleB"/>
</dbReference>
<keyword evidence="3" id="KW-1185">Reference proteome</keyword>
<dbReference type="GO" id="GO:0016787">
    <property type="term" value="F:hydrolase activity"/>
    <property type="evidence" value="ECO:0007669"/>
    <property type="project" value="InterPro"/>
</dbReference>
<organism evidence="2 3">
    <name type="scientific">Salsuginibacillus halophilus</name>
    <dbReference type="NCBI Taxonomy" id="517424"/>
    <lineage>
        <taxon>Bacteria</taxon>
        <taxon>Bacillati</taxon>
        <taxon>Bacillota</taxon>
        <taxon>Bacilli</taxon>
        <taxon>Bacillales</taxon>
        <taxon>Bacillaceae</taxon>
        <taxon>Salsuginibacillus</taxon>
    </lineage>
</organism>